<dbReference type="EMBL" id="MGDE01000216">
    <property type="protein sequence ID" value="OGL43661.1"/>
    <property type="molecule type" value="Genomic_DNA"/>
</dbReference>
<evidence type="ECO:0000256" key="4">
    <source>
        <dbReference type="ARBA" id="ARBA00022741"/>
    </source>
</evidence>
<evidence type="ECO:0000256" key="2">
    <source>
        <dbReference type="ARBA" id="ARBA00012121"/>
    </source>
</evidence>
<dbReference type="PANTHER" id="PTHR42700">
    <property type="entry name" value="SULFATE ADENYLYLTRANSFERASE"/>
    <property type="match status" value="1"/>
</dbReference>
<dbReference type="InterPro" id="IPR027417">
    <property type="entry name" value="P-loop_NTPase"/>
</dbReference>
<evidence type="ECO:0000256" key="5">
    <source>
        <dbReference type="ARBA" id="ARBA00022840"/>
    </source>
</evidence>
<keyword evidence="6 7" id="KW-0418">Kinase</keyword>
<keyword evidence="4 6" id="KW-0547">Nucleotide-binding</keyword>
<evidence type="ECO:0000313" key="10">
    <source>
        <dbReference type="Proteomes" id="UP000178797"/>
    </source>
</evidence>
<dbReference type="AlphaFoldDB" id="A0A1F7RQB1"/>
<accession>A0A1F7RQB1</accession>
<comment type="caution">
    <text evidence="9">The sequence shown here is derived from an EMBL/GenBank/DDBJ whole genome shotgun (WGS) entry which is preliminary data.</text>
</comment>
<dbReference type="GO" id="GO:0005737">
    <property type="term" value="C:cytoplasm"/>
    <property type="evidence" value="ECO:0007669"/>
    <property type="project" value="TreeGrafter"/>
</dbReference>
<feature type="domain" description="APS kinase" evidence="8">
    <location>
        <begin position="36"/>
        <end position="182"/>
    </location>
</feature>
<keyword evidence="3 6" id="KW-0808">Transferase</keyword>
<dbReference type="GO" id="GO:0070814">
    <property type="term" value="P:hydrogen sulfide biosynthetic process"/>
    <property type="evidence" value="ECO:0007669"/>
    <property type="project" value="UniProtKB-UniRule"/>
</dbReference>
<evidence type="ECO:0000256" key="3">
    <source>
        <dbReference type="ARBA" id="ARBA00022679"/>
    </source>
</evidence>
<keyword evidence="5 6" id="KW-0067">ATP-binding</keyword>
<name>A0A1F7RQB1_9BACT</name>
<comment type="catalytic activity">
    <reaction evidence="1 6 7">
        <text>adenosine 5'-phosphosulfate + ATP = 3'-phosphoadenylyl sulfate + ADP + H(+)</text>
        <dbReference type="Rhea" id="RHEA:24152"/>
        <dbReference type="ChEBI" id="CHEBI:15378"/>
        <dbReference type="ChEBI" id="CHEBI:30616"/>
        <dbReference type="ChEBI" id="CHEBI:58243"/>
        <dbReference type="ChEBI" id="CHEBI:58339"/>
        <dbReference type="ChEBI" id="CHEBI:456216"/>
        <dbReference type="EC" id="2.7.1.25"/>
    </reaction>
</comment>
<dbReference type="Pfam" id="PF01583">
    <property type="entry name" value="APS_kinase"/>
    <property type="match status" value="1"/>
</dbReference>
<dbReference type="EC" id="2.7.1.25" evidence="2 6"/>
<dbReference type="InterPro" id="IPR002891">
    <property type="entry name" value="APS"/>
</dbReference>
<sequence>MMESIYANITQNNIIWHKGYISLTDRNGVYGHSSGLVWFTGLPSSGKSTIAHTLEKLLFDRGTKTYVLDGDNVRHGLNADLGFSSEDRKENIRRIVELAKLMVDAGILVLAAFVSPHKEDRKYIRKRFEDNNFIEVYVKCSIEQCEKRDTKGHYQKARRGIIKNYTGISSPYDEPEGPDLILNTEMMTINESVDKVLELLIKKNWIP</sequence>
<dbReference type="UniPathway" id="UPA00140">
    <property type="reaction ID" value="UER00205"/>
</dbReference>
<feature type="binding site" evidence="6">
    <location>
        <begin position="41"/>
        <end position="48"/>
    </location>
    <ligand>
        <name>ATP</name>
        <dbReference type="ChEBI" id="CHEBI:30616"/>
    </ligand>
</feature>
<dbReference type="Gene3D" id="3.40.50.300">
    <property type="entry name" value="P-loop containing nucleotide triphosphate hydrolases"/>
    <property type="match status" value="1"/>
</dbReference>
<evidence type="ECO:0000256" key="6">
    <source>
        <dbReference type="HAMAP-Rule" id="MF_00065"/>
    </source>
</evidence>
<dbReference type="CDD" id="cd02027">
    <property type="entry name" value="APSK"/>
    <property type="match status" value="1"/>
</dbReference>
<organism evidence="9 10">
    <name type="scientific">Candidatus Schekmanbacteria bacterium RBG_16_38_10</name>
    <dbReference type="NCBI Taxonomy" id="1817879"/>
    <lineage>
        <taxon>Bacteria</taxon>
        <taxon>Candidatus Schekmaniibacteriota</taxon>
    </lineage>
</organism>
<evidence type="ECO:0000259" key="8">
    <source>
        <dbReference type="Pfam" id="PF01583"/>
    </source>
</evidence>
<reference evidence="9 10" key="1">
    <citation type="journal article" date="2016" name="Nat. Commun.">
        <title>Thousands of microbial genomes shed light on interconnected biogeochemical processes in an aquifer system.</title>
        <authorList>
            <person name="Anantharaman K."/>
            <person name="Brown C.T."/>
            <person name="Hug L.A."/>
            <person name="Sharon I."/>
            <person name="Castelle C.J."/>
            <person name="Probst A.J."/>
            <person name="Thomas B.C."/>
            <person name="Singh A."/>
            <person name="Wilkins M.J."/>
            <person name="Karaoz U."/>
            <person name="Brodie E.L."/>
            <person name="Williams K.H."/>
            <person name="Hubbard S.S."/>
            <person name="Banfield J.F."/>
        </authorList>
    </citation>
    <scope>NUCLEOTIDE SEQUENCE [LARGE SCALE GENOMIC DNA]</scope>
</reference>
<protein>
    <recommendedName>
        <fullName evidence="2 6">Adenylyl-sulfate kinase</fullName>
        <ecNumber evidence="2 6">2.7.1.25</ecNumber>
    </recommendedName>
    <alternativeName>
        <fullName evidence="6">APS kinase</fullName>
    </alternativeName>
    <alternativeName>
        <fullName evidence="6">ATP adenosine-5'-phosphosulfate 3'-phosphotransferase</fullName>
    </alternativeName>
    <alternativeName>
        <fullName evidence="6">Adenosine-5'-phosphosulfate kinase</fullName>
    </alternativeName>
</protein>
<comment type="function">
    <text evidence="6 7">Catalyzes the synthesis of activated sulfate.</text>
</comment>
<dbReference type="Proteomes" id="UP000178797">
    <property type="component" value="Unassembled WGS sequence"/>
</dbReference>
<dbReference type="HAMAP" id="MF_00065">
    <property type="entry name" value="Adenylyl_sulf_kinase"/>
    <property type="match status" value="1"/>
</dbReference>
<keyword evidence="6" id="KW-0597">Phosphoprotein</keyword>
<dbReference type="InterPro" id="IPR059117">
    <property type="entry name" value="APS_kinase_dom"/>
</dbReference>
<dbReference type="GO" id="GO:0004781">
    <property type="term" value="F:sulfate adenylyltransferase (ATP) activity"/>
    <property type="evidence" value="ECO:0007669"/>
    <property type="project" value="TreeGrafter"/>
</dbReference>
<dbReference type="InterPro" id="IPR050512">
    <property type="entry name" value="Sulf_AdTrans/APS_kinase"/>
</dbReference>
<comment type="similarity">
    <text evidence="6 7">Belongs to the APS kinase family.</text>
</comment>
<dbReference type="GO" id="GO:0010134">
    <property type="term" value="P:sulfate assimilation via adenylyl sulfate reduction"/>
    <property type="evidence" value="ECO:0007669"/>
    <property type="project" value="TreeGrafter"/>
</dbReference>
<evidence type="ECO:0000256" key="7">
    <source>
        <dbReference type="RuleBase" id="RU004347"/>
    </source>
</evidence>
<dbReference type="NCBIfam" id="NF003013">
    <property type="entry name" value="PRK03846.1"/>
    <property type="match status" value="1"/>
</dbReference>
<dbReference type="PANTHER" id="PTHR42700:SF1">
    <property type="entry name" value="SULFATE ADENYLYLTRANSFERASE"/>
    <property type="match status" value="1"/>
</dbReference>
<comment type="pathway">
    <text evidence="6 7">Sulfur metabolism; hydrogen sulfide biosynthesis; sulfite from sulfate: step 2/3.</text>
</comment>
<dbReference type="SUPFAM" id="SSF52540">
    <property type="entry name" value="P-loop containing nucleoside triphosphate hydrolases"/>
    <property type="match status" value="1"/>
</dbReference>
<dbReference type="NCBIfam" id="TIGR00455">
    <property type="entry name" value="apsK"/>
    <property type="match status" value="1"/>
</dbReference>
<dbReference type="GO" id="GO:0005524">
    <property type="term" value="F:ATP binding"/>
    <property type="evidence" value="ECO:0007669"/>
    <property type="project" value="UniProtKB-UniRule"/>
</dbReference>
<feature type="active site" description="Phosphoserine intermediate" evidence="6">
    <location>
        <position position="115"/>
    </location>
</feature>
<evidence type="ECO:0000256" key="1">
    <source>
        <dbReference type="ARBA" id="ARBA00001823"/>
    </source>
</evidence>
<evidence type="ECO:0000313" key="9">
    <source>
        <dbReference type="EMBL" id="OGL43661.1"/>
    </source>
</evidence>
<proteinExistence type="inferred from homology"/>
<dbReference type="GO" id="GO:0019379">
    <property type="term" value="P:sulfate assimilation, phosphoadenylyl sulfate reduction by phosphoadenylyl-sulfate reductase (thioredoxin)"/>
    <property type="evidence" value="ECO:0007669"/>
    <property type="project" value="TreeGrafter"/>
</dbReference>
<gene>
    <name evidence="6" type="primary">cysC</name>
    <name evidence="9" type="ORF">A2W05_08085</name>
</gene>
<dbReference type="GO" id="GO:0004020">
    <property type="term" value="F:adenylylsulfate kinase activity"/>
    <property type="evidence" value="ECO:0007669"/>
    <property type="project" value="UniProtKB-UniRule"/>
</dbReference>